<dbReference type="EMBL" id="LR797181">
    <property type="protein sequence ID" value="CAB4192745.1"/>
    <property type="molecule type" value="Genomic_DNA"/>
</dbReference>
<proteinExistence type="predicted"/>
<organism evidence="1">
    <name type="scientific">uncultured Caudovirales phage</name>
    <dbReference type="NCBI Taxonomy" id="2100421"/>
    <lineage>
        <taxon>Viruses</taxon>
        <taxon>Duplodnaviria</taxon>
        <taxon>Heunggongvirae</taxon>
        <taxon>Uroviricota</taxon>
        <taxon>Caudoviricetes</taxon>
        <taxon>Peduoviridae</taxon>
        <taxon>Maltschvirus</taxon>
        <taxon>Maltschvirus maltsch</taxon>
    </lineage>
</organism>
<dbReference type="SUPFAM" id="SSF53335">
    <property type="entry name" value="S-adenosyl-L-methionine-dependent methyltransferases"/>
    <property type="match status" value="1"/>
</dbReference>
<dbReference type="InterPro" id="IPR029063">
    <property type="entry name" value="SAM-dependent_MTases_sf"/>
</dbReference>
<reference evidence="1" key="1">
    <citation type="submission" date="2020-05" db="EMBL/GenBank/DDBJ databases">
        <authorList>
            <person name="Chiriac C."/>
            <person name="Salcher M."/>
            <person name="Ghai R."/>
            <person name="Kavagutti S V."/>
        </authorList>
    </citation>
    <scope>NUCLEOTIDE SEQUENCE</scope>
</reference>
<gene>
    <name evidence="1" type="ORF">UFOVP1244_78</name>
</gene>
<evidence type="ECO:0000313" key="1">
    <source>
        <dbReference type="EMBL" id="CAB4192745.1"/>
    </source>
</evidence>
<name>A0A6J5RKJ0_9CAUD</name>
<accession>A0A6J5RKJ0</accession>
<sequence>MKPLTLRLANTMRYATLSRYRQEMTLRIQSSHSHEDRGLDAYFSPPEATAALLAIEGLRIPRNLWEPAAGDGAISRPLIAAGHIVYSSDICDYGWRDCFAGVDYLETGCPSIVEGIVTNPPYRLAMAFAEKATREVGWVALLLRTNFLESTSRLPFFRRNPPARIWISSRRLPMMHRSGWTGQKAPSNTCFAWFVWDDRAQQKRTIDWFDWKECRGAAQAEAA</sequence>
<protein>
    <submittedName>
        <fullName evidence="1">Uncharacterized protein</fullName>
    </submittedName>
</protein>